<gene>
    <name evidence="1" type="ORF">GTA08_BOTSDO05355</name>
</gene>
<proteinExistence type="predicted"/>
<dbReference type="Proteomes" id="UP000572817">
    <property type="component" value="Unassembled WGS sequence"/>
</dbReference>
<organism evidence="1 2">
    <name type="scientific">Botryosphaeria dothidea</name>
    <dbReference type="NCBI Taxonomy" id="55169"/>
    <lineage>
        <taxon>Eukaryota</taxon>
        <taxon>Fungi</taxon>
        <taxon>Dikarya</taxon>
        <taxon>Ascomycota</taxon>
        <taxon>Pezizomycotina</taxon>
        <taxon>Dothideomycetes</taxon>
        <taxon>Dothideomycetes incertae sedis</taxon>
        <taxon>Botryosphaeriales</taxon>
        <taxon>Botryosphaeriaceae</taxon>
        <taxon>Botryosphaeria</taxon>
    </lineage>
</organism>
<protein>
    <submittedName>
        <fullName evidence="1">Uncharacterized protein</fullName>
    </submittedName>
</protein>
<evidence type="ECO:0000313" key="2">
    <source>
        <dbReference type="Proteomes" id="UP000572817"/>
    </source>
</evidence>
<accession>A0A8H4N1F6</accession>
<dbReference type="AlphaFoldDB" id="A0A8H4N1F6"/>
<reference evidence="1" key="1">
    <citation type="submission" date="2020-04" db="EMBL/GenBank/DDBJ databases">
        <title>Genome Assembly and Annotation of Botryosphaeria dothidea sdau 11-99, a Latent Pathogen of Apple Fruit Ring Rot in China.</title>
        <authorList>
            <person name="Yu C."/>
            <person name="Diao Y."/>
            <person name="Lu Q."/>
            <person name="Zhao J."/>
            <person name="Cui S."/>
            <person name="Peng C."/>
            <person name="He B."/>
            <person name="Liu H."/>
        </authorList>
    </citation>
    <scope>NUCLEOTIDE SEQUENCE [LARGE SCALE GENOMIC DNA]</scope>
    <source>
        <strain evidence="1">Sdau11-99</strain>
    </source>
</reference>
<evidence type="ECO:0000313" key="1">
    <source>
        <dbReference type="EMBL" id="KAF4307299.1"/>
    </source>
</evidence>
<dbReference type="EMBL" id="WWBZ02000033">
    <property type="protein sequence ID" value="KAF4307299.1"/>
    <property type="molecule type" value="Genomic_DNA"/>
</dbReference>
<comment type="caution">
    <text evidence="1">The sequence shown here is derived from an EMBL/GenBank/DDBJ whole genome shotgun (WGS) entry which is preliminary data.</text>
</comment>
<name>A0A8H4N1F6_9PEZI</name>
<dbReference type="OrthoDB" id="66095at2759"/>
<keyword evidence="2" id="KW-1185">Reference proteome</keyword>
<sequence>MRSADQGWADFGGHGTYHNSHTWFDASILRPTQIPATEGRLEDIVTEKFRTPADARESLREHGWDFVENDESLVWRVHNNITAQAGYSYYRVEWDAGTKTNLEDPEAMGDGGGFLDKLTPGRVVVLWAVAEQQAWINKVQDATIEIGYDIV</sequence>